<keyword evidence="5" id="KW-0282">Flagellum</keyword>
<dbReference type="InterPro" id="IPR003775">
    <property type="entry name" value="Flagellar_assembly_factor_FliW"/>
</dbReference>
<name>A0A094LBD8_9BACL</name>
<comment type="similarity">
    <text evidence="4">Belongs to the FliW family.</text>
</comment>
<dbReference type="Pfam" id="PF02623">
    <property type="entry name" value="FliW"/>
    <property type="match status" value="1"/>
</dbReference>
<keyword evidence="5" id="KW-0966">Cell projection</keyword>
<evidence type="ECO:0000313" key="5">
    <source>
        <dbReference type="EMBL" id="KFZ32208.1"/>
    </source>
</evidence>
<reference evidence="5" key="1">
    <citation type="submission" date="2014-08" db="EMBL/GenBank/DDBJ databases">
        <title>Fullgenome sequencing of Anoxybacillus sp.25 isolate from Garga hot-spring Russia.</title>
        <authorList>
            <person name="Rozanov A.S."/>
            <person name="Kotenko A.V."/>
            <person name="Malup T.K."/>
            <person name="Peltek S.E."/>
        </authorList>
    </citation>
    <scope>NUCLEOTIDE SEQUENCE [LARGE SCALE GENOMIC DNA]</scope>
    <source>
        <strain evidence="5">25</strain>
    </source>
</reference>
<dbReference type="NCBIfam" id="NF009793">
    <property type="entry name" value="PRK13285.1-1"/>
    <property type="match status" value="1"/>
</dbReference>
<dbReference type="GO" id="GO:0006417">
    <property type="term" value="P:regulation of translation"/>
    <property type="evidence" value="ECO:0007669"/>
    <property type="project" value="UniProtKB-KW"/>
</dbReference>
<sequence length="153" mass="17608">MNIETKYHGTVQLSQLALVSFENGLPGFEHEKQFALLPIHDSPFTILQSVQNKDVAFVMIEPFSYFPTYEVELDDTTCDQLKIQKENDVALYVILTVAEPFTNTTANLQAPVVINVHERIGKQVILTNTPYKTKHRLFQKRLRRNKEARICLC</sequence>
<evidence type="ECO:0000256" key="1">
    <source>
        <dbReference type="ARBA" id="ARBA00022490"/>
    </source>
</evidence>
<keyword evidence="2 4" id="KW-1005">Bacterial flagellum biogenesis</keyword>
<comment type="function">
    <text evidence="4">Acts as an anti-CsrA protein, binds CsrA and prevents it from repressing translation of its target genes, one of which is flagellin. Binds to flagellin and participates in the assembly of the flagellum.</text>
</comment>
<dbReference type="HAMAP" id="MF_01185">
    <property type="entry name" value="FliW"/>
    <property type="match status" value="1"/>
</dbReference>
<comment type="subunit">
    <text evidence="4">Interacts with translational regulator CsrA and flagellin(s).</text>
</comment>
<dbReference type="GO" id="GO:0005737">
    <property type="term" value="C:cytoplasm"/>
    <property type="evidence" value="ECO:0007669"/>
    <property type="project" value="UniProtKB-SubCell"/>
</dbReference>
<organism evidence="5">
    <name type="scientific">Anoxybacillus flavithermus</name>
    <dbReference type="NCBI Taxonomy" id="33934"/>
    <lineage>
        <taxon>Bacteria</taxon>
        <taxon>Bacillati</taxon>
        <taxon>Bacillota</taxon>
        <taxon>Bacilli</taxon>
        <taxon>Bacillales</taxon>
        <taxon>Anoxybacillaceae</taxon>
        <taxon>Anoxybacillus</taxon>
    </lineage>
</organism>
<dbReference type="PANTHER" id="PTHR39190:SF1">
    <property type="entry name" value="FLAGELLAR ASSEMBLY FACTOR FLIW"/>
    <property type="match status" value="1"/>
</dbReference>
<keyword evidence="1 4" id="KW-0963">Cytoplasm</keyword>
<dbReference type="InterPro" id="IPR024046">
    <property type="entry name" value="Flagellar_assmbl_FliW_dom_sf"/>
</dbReference>
<evidence type="ECO:0000256" key="2">
    <source>
        <dbReference type="ARBA" id="ARBA00022795"/>
    </source>
</evidence>
<protein>
    <recommendedName>
        <fullName evidence="4">Flagellar assembly factor FliW</fullName>
    </recommendedName>
</protein>
<evidence type="ECO:0000256" key="3">
    <source>
        <dbReference type="ARBA" id="ARBA00022845"/>
    </source>
</evidence>
<comment type="subcellular location">
    <subcellularLocation>
        <location evidence="4">Cytoplasm</location>
    </subcellularLocation>
</comment>
<dbReference type="Gene3D" id="2.30.290.10">
    <property type="entry name" value="BH3618-like"/>
    <property type="match status" value="1"/>
</dbReference>
<keyword evidence="3 4" id="KW-0810">Translation regulation</keyword>
<evidence type="ECO:0000256" key="4">
    <source>
        <dbReference type="HAMAP-Rule" id="MF_01185"/>
    </source>
</evidence>
<dbReference type="EMBL" id="JPZO01000129">
    <property type="protein sequence ID" value="KFZ32208.1"/>
    <property type="molecule type" value="Genomic_DNA"/>
</dbReference>
<gene>
    <name evidence="4" type="primary">fliW</name>
    <name evidence="5" type="ORF">JS44_14860</name>
</gene>
<accession>A0A094LBD8</accession>
<dbReference type="PANTHER" id="PTHR39190">
    <property type="entry name" value="FLAGELLAR ASSEMBLY FACTOR FLIW"/>
    <property type="match status" value="1"/>
</dbReference>
<comment type="caution">
    <text evidence="5">The sequence shown here is derived from an EMBL/GenBank/DDBJ whole genome shotgun (WGS) entry which is preliminary data.</text>
</comment>
<dbReference type="AlphaFoldDB" id="A0A094LBD8"/>
<keyword evidence="4" id="KW-0143">Chaperone</keyword>
<keyword evidence="5" id="KW-0969">Cilium</keyword>
<dbReference type="SUPFAM" id="SSF141457">
    <property type="entry name" value="BH3618-like"/>
    <property type="match status" value="1"/>
</dbReference>
<proteinExistence type="inferred from homology"/>
<dbReference type="GO" id="GO:0044780">
    <property type="term" value="P:bacterial-type flagellum assembly"/>
    <property type="evidence" value="ECO:0007669"/>
    <property type="project" value="UniProtKB-UniRule"/>
</dbReference>